<comment type="caution">
    <text evidence="1">The sequence shown here is derived from an EMBL/GenBank/DDBJ whole genome shotgun (WGS) entry which is preliminary data.</text>
</comment>
<reference evidence="1" key="1">
    <citation type="submission" date="2019-10" db="EMBL/GenBank/DDBJ databases">
        <authorList>
            <consortium name="DOE Joint Genome Institute"/>
            <person name="Kuo A."/>
            <person name="Miyauchi S."/>
            <person name="Kiss E."/>
            <person name="Drula E."/>
            <person name="Kohler A."/>
            <person name="Sanchez-Garcia M."/>
            <person name="Andreopoulos B."/>
            <person name="Barry K.W."/>
            <person name="Bonito G."/>
            <person name="Buee M."/>
            <person name="Carver A."/>
            <person name="Chen C."/>
            <person name="Cichocki N."/>
            <person name="Clum A."/>
            <person name="Culley D."/>
            <person name="Crous P.W."/>
            <person name="Fauchery L."/>
            <person name="Girlanda M."/>
            <person name="Hayes R."/>
            <person name="Keri Z."/>
            <person name="Labutti K."/>
            <person name="Lipzen A."/>
            <person name="Lombard V."/>
            <person name="Magnuson J."/>
            <person name="Maillard F."/>
            <person name="Morin E."/>
            <person name="Murat C."/>
            <person name="Nolan M."/>
            <person name="Ohm R."/>
            <person name="Pangilinan J."/>
            <person name="Pereira M."/>
            <person name="Perotto S."/>
            <person name="Peter M."/>
            <person name="Riley R."/>
            <person name="Sitrit Y."/>
            <person name="Stielow B."/>
            <person name="Szollosi G."/>
            <person name="Zifcakova L."/>
            <person name="Stursova M."/>
            <person name="Spatafora J.W."/>
            <person name="Tedersoo L."/>
            <person name="Vaario L.-M."/>
            <person name="Yamada A."/>
            <person name="Yan M."/>
            <person name="Wang P."/>
            <person name="Xu J."/>
            <person name="Bruns T."/>
            <person name="Baldrian P."/>
            <person name="Vilgalys R."/>
            <person name="Henrissat B."/>
            <person name="Grigoriev I.V."/>
            <person name="Hibbett D."/>
            <person name="Nagy L.G."/>
            <person name="Martin F.M."/>
        </authorList>
    </citation>
    <scope>NUCLEOTIDE SEQUENCE</scope>
    <source>
        <strain evidence="1">P2</strain>
    </source>
</reference>
<name>A0ACB6ZND8_THEGA</name>
<keyword evidence="2" id="KW-1185">Reference proteome</keyword>
<evidence type="ECO:0000313" key="2">
    <source>
        <dbReference type="Proteomes" id="UP000886501"/>
    </source>
</evidence>
<protein>
    <submittedName>
        <fullName evidence="1">Uncharacterized protein</fullName>
    </submittedName>
</protein>
<dbReference type="EMBL" id="MU117978">
    <property type="protein sequence ID" value="KAF9651117.1"/>
    <property type="molecule type" value="Genomic_DNA"/>
</dbReference>
<evidence type="ECO:0000313" key="1">
    <source>
        <dbReference type="EMBL" id="KAF9651117.1"/>
    </source>
</evidence>
<accession>A0ACB6ZND8</accession>
<organism evidence="1 2">
    <name type="scientific">Thelephora ganbajun</name>
    <name type="common">Ganba fungus</name>
    <dbReference type="NCBI Taxonomy" id="370292"/>
    <lineage>
        <taxon>Eukaryota</taxon>
        <taxon>Fungi</taxon>
        <taxon>Dikarya</taxon>
        <taxon>Basidiomycota</taxon>
        <taxon>Agaricomycotina</taxon>
        <taxon>Agaricomycetes</taxon>
        <taxon>Thelephorales</taxon>
        <taxon>Thelephoraceae</taxon>
        <taxon>Thelephora</taxon>
    </lineage>
</organism>
<dbReference type="Proteomes" id="UP000886501">
    <property type="component" value="Unassembled WGS sequence"/>
</dbReference>
<reference evidence="1" key="2">
    <citation type="journal article" date="2020" name="Nat. Commun.">
        <title>Large-scale genome sequencing of mycorrhizal fungi provides insights into the early evolution of symbiotic traits.</title>
        <authorList>
            <person name="Miyauchi S."/>
            <person name="Kiss E."/>
            <person name="Kuo A."/>
            <person name="Drula E."/>
            <person name="Kohler A."/>
            <person name="Sanchez-Garcia M."/>
            <person name="Morin E."/>
            <person name="Andreopoulos B."/>
            <person name="Barry K.W."/>
            <person name="Bonito G."/>
            <person name="Buee M."/>
            <person name="Carver A."/>
            <person name="Chen C."/>
            <person name="Cichocki N."/>
            <person name="Clum A."/>
            <person name="Culley D."/>
            <person name="Crous P.W."/>
            <person name="Fauchery L."/>
            <person name="Girlanda M."/>
            <person name="Hayes R.D."/>
            <person name="Keri Z."/>
            <person name="LaButti K."/>
            <person name="Lipzen A."/>
            <person name="Lombard V."/>
            <person name="Magnuson J."/>
            <person name="Maillard F."/>
            <person name="Murat C."/>
            <person name="Nolan M."/>
            <person name="Ohm R.A."/>
            <person name="Pangilinan J."/>
            <person name="Pereira M.F."/>
            <person name="Perotto S."/>
            <person name="Peter M."/>
            <person name="Pfister S."/>
            <person name="Riley R."/>
            <person name="Sitrit Y."/>
            <person name="Stielow J.B."/>
            <person name="Szollosi G."/>
            <person name="Zifcakova L."/>
            <person name="Stursova M."/>
            <person name="Spatafora J.W."/>
            <person name="Tedersoo L."/>
            <person name="Vaario L.M."/>
            <person name="Yamada A."/>
            <person name="Yan M."/>
            <person name="Wang P."/>
            <person name="Xu J."/>
            <person name="Bruns T."/>
            <person name="Baldrian P."/>
            <person name="Vilgalys R."/>
            <person name="Dunand C."/>
            <person name="Henrissat B."/>
            <person name="Grigoriev I.V."/>
            <person name="Hibbett D."/>
            <person name="Nagy L.G."/>
            <person name="Martin F.M."/>
        </authorList>
    </citation>
    <scope>NUCLEOTIDE SEQUENCE</scope>
    <source>
        <strain evidence="1">P2</strain>
    </source>
</reference>
<proteinExistence type="predicted"/>
<gene>
    <name evidence="1" type="ORF">BDM02DRAFT_3184831</name>
</gene>
<sequence>MLADLPIELLVKVFDGLDVFSLVSCKFVNRSFNKVIKSSSLLQYKLELGLSGVEANPTCTLGLSECLETVRSYRRDWENLAWSSTSGWREAFGNISYSRGTFILGEFIMRDDDDPQFKLRTQRFQPKSKHRRLEERTWSEDRPATTFAAIDPSQDLLFAMPDEGNIHILTLSTFDPYPGVADPTIFIPVGRDSSVEIDIYGSNFVASTHLRLTFKYQDNILVYNWMTGTILAEIFYPCDDFFLLNEELVACYVTGRGPTDRPSHFAIFPVPDTRNATSSEPPQSTSTPLCVFNLPHPTGDKNWYLTQGRLNSSRISCPPPENSTIPFYSSGRRQLLSLWLLPSRTFWRNPECSLIIPLWTLLHHIPSKPSPSTIVFDWDAWGPRGSRLLSSMEARHTGLQFGWKIAQLGPPDLSTIPQGPSREIGITVYDFNPLPFHRPPDAIESGESVGQESEPMAGGRLRRVVTSPNSFPDSVELEGIQTFLPYRVTSAPLELCERATDLAQYEISLGEDGMIVWTHVGFIAGNYAFLKDTSADALSF</sequence>